<dbReference type="Proteomes" id="UP000068832">
    <property type="component" value="Chromosome"/>
</dbReference>
<evidence type="ECO:0000313" key="12">
    <source>
        <dbReference type="Proteomes" id="UP000056255"/>
    </source>
</evidence>
<dbReference type="NCBIfam" id="NF010340">
    <property type="entry name" value="PRK13768.1-2"/>
    <property type="match status" value="1"/>
</dbReference>
<evidence type="ECO:0000256" key="3">
    <source>
        <dbReference type="ARBA" id="ARBA00022801"/>
    </source>
</evidence>
<accession>A0A088E9C5</accession>
<dbReference type="Pfam" id="PF03029">
    <property type="entry name" value="ATP_bind_1"/>
    <property type="match status" value="1"/>
</dbReference>
<proteinExistence type="inferred from homology"/>
<dbReference type="NCBIfam" id="NF010342">
    <property type="entry name" value="PRK13768.1-5"/>
    <property type="match status" value="1"/>
</dbReference>
<evidence type="ECO:0000313" key="11">
    <source>
        <dbReference type="Proteomes" id="UP000029084"/>
    </source>
</evidence>
<dbReference type="Proteomes" id="UP000062398">
    <property type="component" value="Chromosome"/>
</dbReference>
<protein>
    <submittedName>
        <fullName evidence="6">GTPase</fullName>
    </submittedName>
</protein>
<evidence type="ECO:0000313" key="8">
    <source>
        <dbReference type="EMBL" id="AKV79251.1"/>
    </source>
</evidence>
<reference evidence="13 14" key="2">
    <citation type="journal article" date="2015" name="Genome Announc.">
        <title>Complete Genome Sequences of Evolved Arsenate-Resistant Metallosphaera sedula Strains.</title>
        <authorList>
            <person name="Ai C."/>
            <person name="McCarthy S."/>
            <person name="Schackwitz W."/>
            <person name="Martin J."/>
            <person name="Lipzen A."/>
            <person name="Blum P."/>
        </authorList>
    </citation>
    <scope>NUCLEOTIDE SEQUENCE [LARGE SCALE GENOMIC DNA]</scope>
    <source>
        <strain evidence="8 14">ARS120-1</strain>
        <strain evidence="9 13">ARS120-2</strain>
        <strain evidence="6 16">ARS50-1</strain>
        <strain evidence="7 15">ARS50-2</strain>
    </source>
</reference>
<dbReference type="GO" id="GO:0003924">
    <property type="term" value="F:GTPase activity"/>
    <property type="evidence" value="ECO:0007669"/>
    <property type="project" value="TreeGrafter"/>
</dbReference>
<dbReference type="EMBL" id="CP012172">
    <property type="protein sequence ID" value="AKV74763.1"/>
    <property type="molecule type" value="Genomic_DNA"/>
</dbReference>
<evidence type="ECO:0000313" key="6">
    <source>
        <dbReference type="EMBL" id="AKV74763.1"/>
    </source>
</evidence>
<dbReference type="GO" id="GO:0005525">
    <property type="term" value="F:GTP binding"/>
    <property type="evidence" value="ECO:0007669"/>
    <property type="project" value="UniProtKB-KW"/>
</dbReference>
<keyword evidence="3" id="KW-0378">Hydrolase</keyword>
<evidence type="ECO:0000313" key="15">
    <source>
        <dbReference type="Proteomes" id="UP000062475"/>
    </source>
</evidence>
<dbReference type="EMBL" id="CP012173">
    <property type="protein sequence ID" value="AKV76999.1"/>
    <property type="molecule type" value="Genomic_DNA"/>
</dbReference>
<dbReference type="InterPro" id="IPR004130">
    <property type="entry name" value="Gpn"/>
</dbReference>
<dbReference type="EMBL" id="CP012175">
    <property type="protein sequence ID" value="AKV81496.1"/>
    <property type="molecule type" value="Genomic_DNA"/>
</dbReference>
<evidence type="ECO:0000313" key="14">
    <source>
        <dbReference type="Proteomes" id="UP000062398"/>
    </source>
</evidence>
<evidence type="ECO:0000256" key="1">
    <source>
        <dbReference type="ARBA" id="ARBA00005290"/>
    </source>
</evidence>
<evidence type="ECO:0000256" key="4">
    <source>
        <dbReference type="ARBA" id="ARBA00023134"/>
    </source>
</evidence>
<dbReference type="Proteomes" id="UP000061362">
    <property type="component" value="Chromosome"/>
</dbReference>
<reference evidence="10 12" key="3">
    <citation type="submission" date="2015-07" db="EMBL/GenBank/DDBJ databases">
        <title>Physiological, transcriptional responses and genome re-sequencing of acid resistant extremely thermoacidophilic Metallosphaera sedula SARC-M1.</title>
        <authorList>
            <person name="Ai C."/>
            <person name="McCarthy S."/>
            <person name="Eckrich V."/>
            <person name="Rudrappa D."/>
            <person name="Qiu G."/>
            <person name="Blum P."/>
        </authorList>
    </citation>
    <scope>NUCLEOTIDE SEQUENCE [LARGE SCALE GENOMIC DNA]</scope>
    <source>
        <strain evidence="10 12">SARC-M1</strain>
    </source>
</reference>
<evidence type="ECO:0000256" key="2">
    <source>
        <dbReference type="ARBA" id="ARBA00022741"/>
    </source>
</evidence>
<dbReference type="Proteomes" id="UP000029084">
    <property type="component" value="Chromosome"/>
</dbReference>
<evidence type="ECO:0000313" key="10">
    <source>
        <dbReference type="EMBL" id="AKV83731.1"/>
    </source>
</evidence>
<dbReference type="OMA" id="LYTHMTV"/>
<name>A0A088E9C5_9CREN</name>
<dbReference type="SUPFAM" id="SSF52540">
    <property type="entry name" value="P-loop containing nucleoside triphosphate hydrolases"/>
    <property type="match status" value="1"/>
</dbReference>
<dbReference type="InterPro" id="IPR027417">
    <property type="entry name" value="P-loop_NTPase"/>
</dbReference>
<evidence type="ECO:0000313" key="16">
    <source>
        <dbReference type="Proteomes" id="UP000068832"/>
    </source>
</evidence>
<evidence type="ECO:0000313" key="7">
    <source>
        <dbReference type="EMBL" id="AKV76999.1"/>
    </source>
</evidence>
<dbReference type="GeneID" id="91756309"/>
<dbReference type="AlphaFoldDB" id="A0A088E9C5"/>
<dbReference type="RefSeq" id="WP_012021733.1">
    <property type="nucleotide sequence ID" value="NZ_AP019770.1"/>
</dbReference>
<dbReference type="PANTHER" id="PTHR21231">
    <property type="entry name" value="XPA-BINDING PROTEIN 1-RELATED"/>
    <property type="match status" value="1"/>
</dbReference>
<sequence>MYYVFFTGTAGSGKTTMVKEFQEYLLDQEMDVAVVNMDPAVERLPYTPDFDVRDYVDAMEVMERYGLGPNSSLIVSVDLLLTKATEIKNDIGNIEANYVLVDTPGQVELFAYRDTGRTFSSLLVGDSKSVNVFLLDAFLARDARSYVSLLLLSSSVRFKLGIPQLNVLSKIDLISKDELNNLLEWGQGEGLMDSLGVIDDYSFELVKTLVESLEVPPIPVSSPSRQGFDELYAELQRVLAGGEDYATEENNSRL</sequence>
<evidence type="ECO:0000313" key="9">
    <source>
        <dbReference type="EMBL" id="AKV81496.1"/>
    </source>
</evidence>
<dbReference type="Gene3D" id="3.40.50.300">
    <property type="entry name" value="P-loop containing nucleotide triphosphate hydrolases"/>
    <property type="match status" value="1"/>
</dbReference>
<dbReference type="PATRIC" id="fig|43687.5.peg.1928"/>
<dbReference type="EMBL" id="CP008822">
    <property type="protein sequence ID" value="AIM27930.1"/>
    <property type="molecule type" value="Genomic_DNA"/>
</dbReference>
<dbReference type="Proteomes" id="UP000062475">
    <property type="component" value="Chromosome"/>
</dbReference>
<dbReference type="PANTHER" id="PTHR21231:SF8">
    <property type="entry name" value="GPN-LOOP GTPASE 1"/>
    <property type="match status" value="1"/>
</dbReference>
<evidence type="ECO:0000313" key="13">
    <source>
        <dbReference type="Proteomes" id="UP000061362"/>
    </source>
</evidence>
<keyword evidence="4" id="KW-0342">GTP-binding</keyword>
<dbReference type="Proteomes" id="UP000056255">
    <property type="component" value="Chromosome"/>
</dbReference>
<reference evidence="5 11" key="1">
    <citation type="journal article" date="2014" name="J. Bacteriol.">
        <title>Role of an Archaeal PitA Transporter in the Copper and Arsenic Resistance of Metallosphaera sedula, an Extreme Thermoacidophile.</title>
        <authorList>
            <person name="McCarthy S."/>
            <person name="Ai C."/>
            <person name="Wheaton G."/>
            <person name="Tevatia R."/>
            <person name="Eckrich V."/>
            <person name="Kelly R."/>
            <person name="Blum P."/>
        </authorList>
    </citation>
    <scope>NUCLEOTIDE SEQUENCE [LARGE SCALE GENOMIC DNA]</scope>
    <source>
        <strain evidence="5 11">CuR1</strain>
    </source>
</reference>
<comment type="similarity">
    <text evidence="1">Belongs to the GPN-loop GTPase family.</text>
</comment>
<keyword evidence="2" id="KW-0547">Nucleotide-binding</keyword>
<dbReference type="OrthoDB" id="31092at2157"/>
<gene>
    <name evidence="5" type="ORF">HA72_1791</name>
    <name evidence="6" type="ORF">MsedA_1831</name>
    <name evidence="7" type="ORF">MsedB_1833</name>
    <name evidence="8" type="ORF">MsedC_1831</name>
    <name evidence="9" type="ORF">MsedD_1832</name>
    <name evidence="10" type="ORF">MsedE_1833</name>
</gene>
<organism evidence="5 11">
    <name type="scientific">Metallosphaera sedula</name>
    <dbReference type="NCBI Taxonomy" id="43687"/>
    <lineage>
        <taxon>Archaea</taxon>
        <taxon>Thermoproteota</taxon>
        <taxon>Thermoprotei</taxon>
        <taxon>Sulfolobales</taxon>
        <taxon>Sulfolobaceae</taxon>
        <taxon>Metallosphaera</taxon>
    </lineage>
</organism>
<dbReference type="EMBL" id="CP012176">
    <property type="protein sequence ID" value="AKV83731.1"/>
    <property type="molecule type" value="Genomic_DNA"/>
</dbReference>
<dbReference type="EMBL" id="CP012174">
    <property type="protein sequence ID" value="AKV79251.1"/>
    <property type="molecule type" value="Genomic_DNA"/>
</dbReference>
<evidence type="ECO:0000313" key="5">
    <source>
        <dbReference type="EMBL" id="AIM27930.1"/>
    </source>
</evidence>